<dbReference type="Pfam" id="PF01068">
    <property type="entry name" value="DNA_ligase_A_M"/>
    <property type="match status" value="1"/>
</dbReference>
<dbReference type="GO" id="GO:0005524">
    <property type="term" value="F:ATP binding"/>
    <property type="evidence" value="ECO:0007669"/>
    <property type="project" value="InterPro"/>
</dbReference>
<dbReference type="Pfam" id="PF04679">
    <property type="entry name" value="DNA_ligase_A_C"/>
    <property type="match status" value="1"/>
</dbReference>
<dbReference type="PANTHER" id="PTHR39465">
    <property type="entry name" value="DNA LIGASE D, 3'-PHOSPHOESTERASE DOMAIN"/>
    <property type="match status" value="1"/>
</dbReference>
<dbReference type="InterPro" id="IPR014144">
    <property type="entry name" value="LigD_PE_domain"/>
</dbReference>
<dbReference type="Gene3D" id="3.30.1490.70">
    <property type="match status" value="1"/>
</dbReference>
<dbReference type="Gene3D" id="2.40.50.140">
    <property type="entry name" value="Nucleic acid-binding proteins"/>
    <property type="match status" value="1"/>
</dbReference>
<dbReference type="GO" id="GO:0003910">
    <property type="term" value="F:DNA ligase (ATP) activity"/>
    <property type="evidence" value="ECO:0007669"/>
    <property type="project" value="UniProtKB-EC"/>
</dbReference>
<sequence length="530" mass="59223">MTDQGLAEYVAKRKFGQTPEPEPGLRPDQDQLTFVIHKHAARALHYDIRLELAGVLKSWACPKGPSLDPSVKRLAVMVEDHPLAYRDFEGVIPEGNYGAGSVIIWDRGIYRHPLAKDGEDSEKLLLEGLRKGDLKFVLHGEKLRGEFALVKSRKDEKSWLLLKKRDSYATGGDILIENRSVVSDRTLEEVLSAATATAGDKVPGRIRLREALESAELHGAPTGLMPQAIHPMLATPVAEPFDHPDWLFEVKWDGYRAVAEVRDGEVALYSRNQISLHSKFPPIADALRKLRFDAVLDGEIVVVDNQGRPDFQLLQDYRKSGSGYLLYYVFDLLYFQGHDLTGLPLLKRKELLKKVLPALPHIRFSDHVLEDGVLFFKLVKDQGLEGIIAKQCQSLYLIGKRSRQWLKVKAQLTQEGVIAGFTAPRGMRPHFGTLVLGVFEKGELIHIGHAGGGFSAKDLKEIRQKLAPLVQSACPFTVPPKTNAPPTWVKPELVCEVALTGWTEEGVMRHPVFKRMREDKVAAEVVRDSG</sequence>
<organism evidence="5 6">
    <name type="scientific">Geoanaerobacter pelophilus</name>
    <dbReference type="NCBI Taxonomy" id="60036"/>
    <lineage>
        <taxon>Bacteria</taxon>
        <taxon>Pseudomonadati</taxon>
        <taxon>Thermodesulfobacteriota</taxon>
        <taxon>Desulfuromonadia</taxon>
        <taxon>Geobacterales</taxon>
        <taxon>Geobacteraceae</taxon>
        <taxon>Geoanaerobacter</taxon>
    </lineage>
</organism>
<accession>A0AAW4L743</accession>
<dbReference type="CDD" id="cd07971">
    <property type="entry name" value="OBF_DNA_ligase_LigD"/>
    <property type="match status" value="1"/>
</dbReference>
<evidence type="ECO:0000259" key="4">
    <source>
        <dbReference type="PROSITE" id="PS50160"/>
    </source>
</evidence>
<evidence type="ECO:0000256" key="3">
    <source>
        <dbReference type="ARBA" id="ARBA00034003"/>
    </source>
</evidence>
<dbReference type="Pfam" id="PF13298">
    <property type="entry name" value="LigD_N"/>
    <property type="match status" value="1"/>
</dbReference>
<comment type="catalytic activity">
    <reaction evidence="3">
        <text>ATP + (deoxyribonucleotide)n-3'-hydroxyl + 5'-phospho-(deoxyribonucleotide)m = (deoxyribonucleotide)n+m + AMP + diphosphate.</text>
        <dbReference type="EC" id="6.5.1.1"/>
    </reaction>
</comment>
<dbReference type="InterPro" id="IPR012309">
    <property type="entry name" value="DNA_ligase_ATP-dep_C"/>
</dbReference>
<dbReference type="RefSeq" id="WP_214171183.1">
    <property type="nucleotide sequence ID" value="NZ_JAHCVJ010000003.1"/>
</dbReference>
<evidence type="ECO:0000313" key="5">
    <source>
        <dbReference type="EMBL" id="MBT0664405.1"/>
    </source>
</evidence>
<dbReference type="NCBIfam" id="TIGR02777">
    <property type="entry name" value="LigD_PE_dom"/>
    <property type="match status" value="1"/>
</dbReference>
<dbReference type="EC" id="6.5.1.1" evidence="1"/>
<name>A0AAW4L743_9BACT</name>
<dbReference type="Gene3D" id="3.30.470.30">
    <property type="entry name" value="DNA ligase/mRNA capping enzyme"/>
    <property type="match status" value="1"/>
</dbReference>
<dbReference type="SUPFAM" id="SSF50249">
    <property type="entry name" value="Nucleic acid-binding proteins"/>
    <property type="match status" value="1"/>
</dbReference>
<dbReference type="SUPFAM" id="SSF56091">
    <property type="entry name" value="DNA ligase/mRNA capping enzyme, catalytic domain"/>
    <property type="match status" value="1"/>
</dbReference>
<dbReference type="InterPro" id="IPR014146">
    <property type="entry name" value="LigD_ligase_dom"/>
</dbReference>
<dbReference type="GO" id="GO:0006281">
    <property type="term" value="P:DNA repair"/>
    <property type="evidence" value="ECO:0007669"/>
    <property type="project" value="InterPro"/>
</dbReference>
<protein>
    <recommendedName>
        <fullName evidence="1">DNA ligase (ATP)</fullName>
        <ecNumber evidence="1">6.5.1.1</ecNumber>
    </recommendedName>
</protein>
<dbReference type="CDD" id="cd07906">
    <property type="entry name" value="Adenylation_DNA_ligase_LigD_LigC"/>
    <property type="match status" value="1"/>
</dbReference>
<dbReference type="InterPro" id="IPR012340">
    <property type="entry name" value="NA-bd_OB-fold"/>
</dbReference>
<dbReference type="EMBL" id="JAHCVJ010000003">
    <property type="protein sequence ID" value="MBT0664405.1"/>
    <property type="molecule type" value="Genomic_DNA"/>
</dbReference>
<dbReference type="GO" id="GO:0006310">
    <property type="term" value="P:DNA recombination"/>
    <property type="evidence" value="ECO:0007669"/>
    <property type="project" value="InterPro"/>
</dbReference>
<evidence type="ECO:0000256" key="2">
    <source>
        <dbReference type="ARBA" id="ARBA00022598"/>
    </source>
</evidence>
<proteinExistence type="predicted"/>
<dbReference type="PANTHER" id="PTHR39465:SF1">
    <property type="entry name" value="DNA LIGASE D 3'-PHOSPHOESTERASE DOMAIN-CONTAINING PROTEIN"/>
    <property type="match status" value="1"/>
</dbReference>
<keyword evidence="2 5" id="KW-0436">Ligase</keyword>
<reference evidence="5 6" key="1">
    <citation type="submission" date="2021-05" db="EMBL/GenBank/DDBJ databases">
        <title>The draft genome of Geobacter pelophilus DSM 12255.</title>
        <authorList>
            <person name="Xu Z."/>
            <person name="Masuda Y."/>
            <person name="Itoh H."/>
            <person name="Senoo K."/>
        </authorList>
    </citation>
    <scope>NUCLEOTIDE SEQUENCE [LARGE SCALE GENOMIC DNA]</scope>
    <source>
        <strain evidence="5 6">DSM 12255</strain>
    </source>
</reference>
<dbReference type="Proteomes" id="UP000811899">
    <property type="component" value="Unassembled WGS sequence"/>
</dbReference>
<feature type="domain" description="ATP-dependent DNA ligase family profile" evidence="4">
    <location>
        <begin position="327"/>
        <end position="456"/>
    </location>
</feature>
<comment type="caution">
    <text evidence="5">The sequence shown here is derived from an EMBL/GenBank/DDBJ whole genome shotgun (WGS) entry which is preliminary data.</text>
</comment>
<dbReference type="PROSITE" id="PS50160">
    <property type="entry name" value="DNA_LIGASE_A3"/>
    <property type="match status" value="1"/>
</dbReference>
<dbReference type="AlphaFoldDB" id="A0AAW4L743"/>
<dbReference type="NCBIfam" id="TIGR02779">
    <property type="entry name" value="NHEJ_ligase_lig"/>
    <property type="match status" value="1"/>
</dbReference>
<dbReference type="InterPro" id="IPR012310">
    <property type="entry name" value="DNA_ligase_ATP-dep_cent"/>
</dbReference>
<evidence type="ECO:0000313" key="6">
    <source>
        <dbReference type="Proteomes" id="UP000811899"/>
    </source>
</evidence>
<keyword evidence="6" id="KW-1185">Reference proteome</keyword>
<gene>
    <name evidence="5" type="primary">ligD</name>
    <name evidence="5" type="ORF">KI809_08840</name>
</gene>
<evidence type="ECO:0000256" key="1">
    <source>
        <dbReference type="ARBA" id="ARBA00012727"/>
    </source>
</evidence>